<evidence type="ECO:0000313" key="1">
    <source>
        <dbReference type="EMBL" id="DAD26247.1"/>
    </source>
</evidence>
<comment type="caution">
    <text evidence="1">The sequence shown here is derived from an EMBL/GenBank/DDBJ whole genome shotgun (WGS) entry which is preliminary data.</text>
</comment>
<reference evidence="1 2" key="1">
    <citation type="journal article" date="2020" name="Mol. Biol. Evol.">
        <title>Distinct Expression and Methylation Patterns for Genes with Different Fates following a Single Whole-Genome Duplication in Flowering Plants.</title>
        <authorList>
            <person name="Shi T."/>
            <person name="Rahmani R.S."/>
            <person name="Gugger P.F."/>
            <person name="Wang M."/>
            <person name="Li H."/>
            <person name="Zhang Y."/>
            <person name="Li Z."/>
            <person name="Wang Q."/>
            <person name="Van de Peer Y."/>
            <person name="Marchal K."/>
            <person name="Chen J."/>
        </authorList>
    </citation>
    <scope>NUCLEOTIDE SEQUENCE [LARGE SCALE GENOMIC DNA]</scope>
    <source>
        <tissue evidence="1">Leaf</tissue>
    </source>
</reference>
<dbReference type="EMBL" id="DUZY01000002">
    <property type="protein sequence ID" value="DAD26247.1"/>
    <property type="molecule type" value="Genomic_DNA"/>
</dbReference>
<accession>A0A822Y1B2</accession>
<sequence length="75" mass="7978">MSGTQNLIEQTEKFLEGIPNWTWSGTLVASCLKPSKFVALALALPESASFERSTSSCTSVGVEEGLNLATEQGLD</sequence>
<dbReference type="AlphaFoldDB" id="A0A822Y1B2"/>
<keyword evidence="2" id="KW-1185">Reference proteome</keyword>
<organism evidence="1 2">
    <name type="scientific">Nelumbo nucifera</name>
    <name type="common">Sacred lotus</name>
    <dbReference type="NCBI Taxonomy" id="4432"/>
    <lineage>
        <taxon>Eukaryota</taxon>
        <taxon>Viridiplantae</taxon>
        <taxon>Streptophyta</taxon>
        <taxon>Embryophyta</taxon>
        <taxon>Tracheophyta</taxon>
        <taxon>Spermatophyta</taxon>
        <taxon>Magnoliopsida</taxon>
        <taxon>Proteales</taxon>
        <taxon>Nelumbonaceae</taxon>
        <taxon>Nelumbo</taxon>
    </lineage>
</organism>
<evidence type="ECO:0000313" key="2">
    <source>
        <dbReference type="Proteomes" id="UP000607653"/>
    </source>
</evidence>
<name>A0A822Y1B2_NELNU</name>
<proteinExistence type="predicted"/>
<dbReference type="Proteomes" id="UP000607653">
    <property type="component" value="Unassembled WGS sequence"/>
</dbReference>
<protein>
    <submittedName>
        <fullName evidence="1">Uncharacterized protein</fullName>
    </submittedName>
</protein>
<gene>
    <name evidence="1" type="ORF">HUJ06_027715</name>
</gene>